<keyword evidence="5" id="KW-1185">Reference proteome</keyword>
<dbReference type="SUPFAM" id="SSF55347">
    <property type="entry name" value="Glyceraldehyde-3-phosphate dehydrogenase-like, C-terminal domain"/>
    <property type="match status" value="1"/>
</dbReference>
<dbReference type="SUPFAM" id="SSF51735">
    <property type="entry name" value="NAD(P)-binding Rossmann-fold domains"/>
    <property type="match status" value="1"/>
</dbReference>
<sequence>MDDTPRIGIVGAGGIAPPHIEGWLALGAEVGILRRTGADALAERYGIRGVDTLEELIDASGIVDIVSPTPTHLDIARAAFARGRHVVCEKPLAVTAADAQAMTDAAEAAGMRLFPAHVVRYFEEYHRLHEQRHSVGTPTELTFRRTVAAPASAWFYSQEAGGGLIRDLMIHDLDQALWLAGPVIEVSATQDPAVLDGVVQPPVSAHVTLTHANGAISHVRGDWFGPDTPFRSQASLVGTDGELSVDTDALAGARDGYLPPASDVDPYRAQLADFLDAIRTGRDARVTPADGVAAVALVDAAYASLASGHPILL</sequence>
<name>A0ABN6X533_9MICO</name>
<dbReference type="PANTHER" id="PTHR43377:SF1">
    <property type="entry name" value="BILIVERDIN REDUCTASE A"/>
    <property type="match status" value="1"/>
</dbReference>
<organism evidence="4 5">
    <name type="scientific">Microbacterium suwonense</name>
    <dbReference type="NCBI Taxonomy" id="683047"/>
    <lineage>
        <taxon>Bacteria</taxon>
        <taxon>Bacillati</taxon>
        <taxon>Actinomycetota</taxon>
        <taxon>Actinomycetes</taxon>
        <taxon>Micrococcales</taxon>
        <taxon>Microbacteriaceae</taxon>
        <taxon>Microbacterium</taxon>
    </lineage>
</organism>
<dbReference type="CDD" id="cd09871">
    <property type="entry name" value="PIN_MtVapC28-VapC30-like"/>
    <property type="match status" value="1"/>
</dbReference>
<dbReference type="EMBL" id="AP027728">
    <property type="protein sequence ID" value="BDZ39817.1"/>
    <property type="molecule type" value="Genomic_DNA"/>
</dbReference>
<keyword evidence="1" id="KW-0520">NAD</keyword>
<dbReference type="InterPro" id="IPR051450">
    <property type="entry name" value="Gfo/Idh/MocA_Oxidoreductases"/>
</dbReference>
<dbReference type="PANTHER" id="PTHR43377">
    <property type="entry name" value="BILIVERDIN REDUCTASE A"/>
    <property type="match status" value="1"/>
</dbReference>
<dbReference type="Gene3D" id="3.30.360.10">
    <property type="entry name" value="Dihydrodipicolinate Reductase, domain 2"/>
    <property type="match status" value="1"/>
</dbReference>
<accession>A0ABN6X533</accession>
<feature type="domain" description="Gfo/Idh/MocA-like oxidoreductase N-terminal" evidence="2">
    <location>
        <begin position="6"/>
        <end position="116"/>
    </location>
</feature>
<feature type="domain" description="GFO/IDH/MocA-like oxidoreductase" evidence="3">
    <location>
        <begin position="134"/>
        <end position="243"/>
    </location>
</feature>
<proteinExistence type="predicted"/>
<reference evidence="5" key="1">
    <citation type="journal article" date="2019" name="Int. J. Syst. Evol. Microbiol.">
        <title>The Global Catalogue of Microorganisms (GCM) 10K type strain sequencing project: providing services to taxonomists for standard genome sequencing and annotation.</title>
        <authorList>
            <consortium name="The Broad Institute Genomics Platform"/>
            <consortium name="The Broad Institute Genome Sequencing Center for Infectious Disease"/>
            <person name="Wu L."/>
            <person name="Ma J."/>
        </authorList>
    </citation>
    <scope>NUCLEOTIDE SEQUENCE [LARGE SCALE GENOMIC DNA]</scope>
    <source>
        <strain evidence="5">NBRC 106310</strain>
    </source>
</reference>
<dbReference type="Pfam" id="PF22725">
    <property type="entry name" value="GFO_IDH_MocA_C3"/>
    <property type="match status" value="1"/>
</dbReference>
<evidence type="ECO:0000259" key="2">
    <source>
        <dbReference type="Pfam" id="PF01408"/>
    </source>
</evidence>
<protein>
    <submittedName>
        <fullName evidence="4">Dehydrogenase</fullName>
    </submittedName>
</protein>
<dbReference type="Proteomes" id="UP001321543">
    <property type="component" value="Chromosome"/>
</dbReference>
<dbReference type="InterPro" id="IPR036291">
    <property type="entry name" value="NAD(P)-bd_dom_sf"/>
</dbReference>
<gene>
    <name evidence="4" type="ORF">GCM10025863_24310</name>
</gene>
<dbReference type="Gene3D" id="3.40.50.720">
    <property type="entry name" value="NAD(P)-binding Rossmann-like Domain"/>
    <property type="match status" value="1"/>
</dbReference>
<dbReference type="InterPro" id="IPR055170">
    <property type="entry name" value="GFO_IDH_MocA-like_dom"/>
</dbReference>
<evidence type="ECO:0000313" key="4">
    <source>
        <dbReference type="EMBL" id="BDZ39817.1"/>
    </source>
</evidence>
<dbReference type="InterPro" id="IPR000683">
    <property type="entry name" value="Gfo/Idh/MocA-like_OxRdtase_N"/>
</dbReference>
<evidence type="ECO:0000259" key="3">
    <source>
        <dbReference type="Pfam" id="PF22725"/>
    </source>
</evidence>
<evidence type="ECO:0000313" key="5">
    <source>
        <dbReference type="Proteomes" id="UP001321543"/>
    </source>
</evidence>
<evidence type="ECO:0000256" key="1">
    <source>
        <dbReference type="ARBA" id="ARBA00023027"/>
    </source>
</evidence>
<dbReference type="RefSeq" id="WP_286300219.1">
    <property type="nucleotide sequence ID" value="NZ_AP027728.1"/>
</dbReference>
<dbReference type="Pfam" id="PF01408">
    <property type="entry name" value="GFO_IDH_MocA"/>
    <property type="match status" value="1"/>
</dbReference>